<gene>
    <name evidence="1" type="ORF">V0288_23330</name>
</gene>
<proteinExistence type="predicted"/>
<dbReference type="RefSeq" id="WP_253284536.1">
    <property type="nucleotide sequence ID" value="NZ_JBAFSM010000073.1"/>
</dbReference>
<evidence type="ECO:0000313" key="2">
    <source>
        <dbReference type="Proteomes" id="UP001328733"/>
    </source>
</evidence>
<name>A0AAW9QY06_9CHRO</name>
<dbReference type="AlphaFoldDB" id="A0AAW9QY06"/>
<evidence type="ECO:0000313" key="1">
    <source>
        <dbReference type="EMBL" id="MEG3440081.1"/>
    </source>
</evidence>
<comment type="caution">
    <text evidence="1">The sequence shown here is derived from an EMBL/GenBank/DDBJ whole genome shotgun (WGS) entry which is preliminary data.</text>
</comment>
<organism evidence="1 2">
    <name type="scientific">Pannus brasiliensis CCIBt3594</name>
    <dbReference type="NCBI Taxonomy" id="1427578"/>
    <lineage>
        <taxon>Bacteria</taxon>
        <taxon>Bacillati</taxon>
        <taxon>Cyanobacteriota</taxon>
        <taxon>Cyanophyceae</taxon>
        <taxon>Oscillatoriophycideae</taxon>
        <taxon>Chroococcales</taxon>
        <taxon>Microcystaceae</taxon>
        <taxon>Pannus</taxon>
    </lineage>
</organism>
<dbReference type="EMBL" id="JBAFSM010000073">
    <property type="protein sequence ID" value="MEG3440081.1"/>
    <property type="molecule type" value="Genomic_DNA"/>
</dbReference>
<accession>A0AAW9QY06</accession>
<dbReference type="Pfam" id="PF03683">
    <property type="entry name" value="UPF0175"/>
    <property type="match status" value="1"/>
</dbReference>
<dbReference type="InterPro" id="IPR005368">
    <property type="entry name" value="UPF0175"/>
</dbReference>
<dbReference type="Proteomes" id="UP001328733">
    <property type="component" value="Unassembled WGS sequence"/>
</dbReference>
<sequence>MKISIDIPEDIGNSLQTQWGDLSRRALESLAVEGYRNGVLTRGQVRELLNFTSFYEVEKFLKEKGADLLYDAIDLEQDIQTAHKLTDHCLYISCETAG</sequence>
<reference evidence="1 2" key="1">
    <citation type="submission" date="2024-01" db="EMBL/GenBank/DDBJ databases">
        <title>Genomic insights into the taxonomy and metabolism of the cyanobacterium Pannus brasiliensis CCIBt3594.</title>
        <authorList>
            <person name="Machado M."/>
            <person name="Botero N.B."/>
            <person name="Andreote A.P.D."/>
            <person name="Feitosa A.M.T."/>
            <person name="Popin R."/>
            <person name="Sivonen K."/>
            <person name="Fiore M.F."/>
        </authorList>
    </citation>
    <scope>NUCLEOTIDE SEQUENCE [LARGE SCALE GENOMIC DNA]</scope>
    <source>
        <strain evidence="1 2">CCIBt3594</strain>
    </source>
</reference>
<keyword evidence="2" id="KW-1185">Reference proteome</keyword>
<protein>
    <submittedName>
        <fullName evidence="1">UPF0175 family protein</fullName>
    </submittedName>
</protein>